<dbReference type="Proteomes" id="UP001159363">
    <property type="component" value="Chromosome 4"/>
</dbReference>
<dbReference type="PRINTS" id="PR01790">
    <property type="entry name" value="SMP30FAMILY"/>
</dbReference>
<accession>A0ABQ9HFV3</accession>
<evidence type="ECO:0000313" key="4">
    <source>
        <dbReference type="Proteomes" id="UP001159363"/>
    </source>
</evidence>
<reference evidence="3 4" key="1">
    <citation type="submission" date="2023-02" db="EMBL/GenBank/DDBJ databases">
        <title>LHISI_Scaffold_Assembly.</title>
        <authorList>
            <person name="Stuart O.P."/>
            <person name="Cleave R."/>
            <person name="Magrath M.J.L."/>
            <person name="Mikheyev A.S."/>
        </authorList>
    </citation>
    <scope>NUCLEOTIDE SEQUENCE [LARGE SCALE GENOMIC DNA]</scope>
    <source>
        <strain evidence="3">Daus_M_001</strain>
        <tissue evidence="3">Leg muscle</tissue>
    </source>
</reference>
<evidence type="ECO:0000259" key="2">
    <source>
        <dbReference type="Pfam" id="PF08450"/>
    </source>
</evidence>
<name>A0ABQ9HFV3_9NEOP</name>
<dbReference type="EMBL" id="JARBHB010000005">
    <property type="protein sequence ID" value="KAJ8883159.1"/>
    <property type="molecule type" value="Genomic_DNA"/>
</dbReference>
<dbReference type="InterPro" id="IPR013658">
    <property type="entry name" value="SGL"/>
</dbReference>
<dbReference type="InterPro" id="IPR011042">
    <property type="entry name" value="6-blade_b-propeller_TolB-like"/>
</dbReference>
<protein>
    <recommendedName>
        <fullName evidence="2">SMP-30/Gluconolactonase/LRE-like region domain-containing protein</fullName>
    </recommendedName>
</protein>
<evidence type="ECO:0000256" key="1">
    <source>
        <dbReference type="ARBA" id="ARBA00008853"/>
    </source>
</evidence>
<dbReference type="PANTHER" id="PTHR10907">
    <property type="entry name" value="REGUCALCIN"/>
    <property type="match status" value="1"/>
</dbReference>
<sequence>MVKVEPVGDAESLGDSPHWDEKEQVLYFVDIAIGTVNKYDPVTKVQTSVKVGGSRTSLVVLVEGKSDKCVVSVERGIAVATWDGKSSKPNRLEALCVVHDKEGERENKFNDGKVDPTGRFWAANRRVAFYLKKNNLTGCNHDGMAIDTEGKLWVACMKGGQPIRVKRVEYGAAPNLLGWGKREIPENIRRQAASSGTIPT</sequence>
<dbReference type="Gene3D" id="2.120.10.30">
    <property type="entry name" value="TolB, C-terminal domain"/>
    <property type="match status" value="2"/>
</dbReference>
<comment type="similarity">
    <text evidence="1">Belongs to the SMP-30/CGR1 family.</text>
</comment>
<organism evidence="3 4">
    <name type="scientific">Dryococelus australis</name>
    <dbReference type="NCBI Taxonomy" id="614101"/>
    <lineage>
        <taxon>Eukaryota</taxon>
        <taxon>Metazoa</taxon>
        <taxon>Ecdysozoa</taxon>
        <taxon>Arthropoda</taxon>
        <taxon>Hexapoda</taxon>
        <taxon>Insecta</taxon>
        <taxon>Pterygota</taxon>
        <taxon>Neoptera</taxon>
        <taxon>Polyneoptera</taxon>
        <taxon>Phasmatodea</taxon>
        <taxon>Verophasmatodea</taxon>
        <taxon>Anareolatae</taxon>
        <taxon>Phasmatidae</taxon>
        <taxon>Eurycanthinae</taxon>
        <taxon>Dryococelus</taxon>
    </lineage>
</organism>
<keyword evidence="4" id="KW-1185">Reference proteome</keyword>
<dbReference type="SUPFAM" id="SSF63829">
    <property type="entry name" value="Calcium-dependent phosphotriesterase"/>
    <property type="match status" value="1"/>
</dbReference>
<gene>
    <name evidence="3" type="ORF">PR048_014999</name>
</gene>
<comment type="caution">
    <text evidence="3">The sequence shown here is derived from an EMBL/GenBank/DDBJ whole genome shotgun (WGS) entry which is preliminary data.</text>
</comment>
<dbReference type="PANTHER" id="PTHR10907:SF66">
    <property type="entry name" value="MIP34848P1-RELATED"/>
    <property type="match status" value="1"/>
</dbReference>
<evidence type="ECO:0000313" key="3">
    <source>
        <dbReference type="EMBL" id="KAJ8883159.1"/>
    </source>
</evidence>
<dbReference type="InterPro" id="IPR005511">
    <property type="entry name" value="SMP-30"/>
</dbReference>
<feature type="domain" description="SMP-30/Gluconolactonase/LRE-like region" evidence="2">
    <location>
        <begin position="13"/>
        <end position="124"/>
    </location>
</feature>
<proteinExistence type="inferred from homology"/>
<dbReference type="Pfam" id="PF08450">
    <property type="entry name" value="SGL"/>
    <property type="match status" value="1"/>
</dbReference>